<dbReference type="PANTHER" id="PTHR13779:SF7">
    <property type="entry name" value="ATPASE WRNIP1"/>
    <property type="match status" value="1"/>
</dbReference>
<reference evidence="7 8" key="1">
    <citation type="submission" date="2020-08" db="EMBL/GenBank/DDBJ databases">
        <title>Bridging the membrane lipid divide: bacteria of the FCB group superphylum have the potential to synthesize archaeal ether lipids.</title>
        <authorList>
            <person name="Villanueva L."/>
            <person name="Von Meijenfeldt F.A.B."/>
            <person name="Westbye A.B."/>
            <person name="Yadav S."/>
            <person name="Hopmans E.C."/>
            <person name="Dutilh B.E."/>
            <person name="Sinninghe Damste J.S."/>
        </authorList>
    </citation>
    <scope>NUCLEOTIDE SEQUENCE [LARGE SCALE GENOMIC DNA]</scope>
    <source>
        <strain evidence="7">NIOZ-UU27</strain>
    </source>
</reference>
<evidence type="ECO:0000259" key="6">
    <source>
        <dbReference type="SMART" id="SM00382"/>
    </source>
</evidence>
<feature type="domain" description="AAA+ ATPase" evidence="6">
    <location>
        <begin position="45"/>
        <end position="162"/>
    </location>
</feature>
<evidence type="ECO:0000256" key="5">
    <source>
        <dbReference type="SAM" id="MobiDB-lite"/>
    </source>
</evidence>
<dbReference type="AlphaFoldDB" id="A0A8J6MYA7"/>
<dbReference type="InterPro" id="IPR003959">
    <property type="entry name" value="ATPase_AAA_core"/>
</dbReference>
<protein>
    <recommendedName>
        <fullName evidence="2">Replication-associated recombination protein A</fullName>
    </recommendedName>
</protein>
<proteinExistence type="inferred from homology"/>
<dbReference type="InterPro" id="IPR027417">
    <property type="entry name" value="P-loop_NTPase"/>
</dbReference>
<accession>A0A8J6MYA7</accession>
<dbReference type="GO" id="GO:0006261">
    <property type="term" value="P:DNA-templated DNA replication"/>
    <property type="evidence" value="ECO:0007669"/>
    <property type="project" value="TreeGrafter"/>
</dbReference>
<evidence type="ECO:0000256" key="4">
    <source>
        <dbReference type="ARBA" id="ARBA00022840"/>
    </source>
</evidence>
<dbReference type="Pfam" id="PF12002">
    <property type="entry name" value="MgsA_C"/>
    <property type="match status" value="1"/>
</dbReference>
<dbReference type="GO" id="GO:0000731">
    <property type="term" value="P:DNA synthesis involved in DNA repair"/>
    <property type="evidence" value="ECO:0007669"/>
    <property type="project" value="TreeGrafter"/>
</dbReference>
<dbReference type="InterPro" id="IPR021886">
    <property type="entry name" value="MgsA_C"/>
</dbReference>
<dbReference type="CDD" id="cd18139">
    <property type="entry name" value="HLD_clamp_RarA"/>
    <property type="match status" value="1"/>
</dbReference>
<evidence type="ECO:0000313" key="8">
    <source>
        <dbReference type="Proteomes" id="UP000650524"/>
    </source>
</evidence>
<dbReference type="InterPro" id="IPR003593">
    <property type="entry name" value="AAA+_ATPase"/>
</dbReference>
<dbReference type="GO" id="GO:0016887">
    <property type="term" value="F:ATP hydrolysis activity"/>
    <property type="evidence" value="ECO:0007669"/>
    <property type="project" value="InterPro"/>
</dbReference>
<sequence>MSNEMETAGTPLAERMRPKTLEDMMGQEHLLSPGSFLAKTIGSGRIFSVVFWGPPGSGKTTLARLMGKDTDYPFRAFSAVTSGIKELRQILSEAREEKTRSNKPTVLFVDEIHRFNKAQQDAFLPHVESGLIILIGATTQNPSFEVIPPLLSRARVIVLHPLGKDDLKSLLLRAISDKEQGLGILDIEITPEAIDHIVELSQGDARVALNNLESAVYFTIDEQSDTPIRLGLKTIEKALNRKALPYDKDGEQHYDIISAFHKSLRGSDTQASVYWLYRMLMAGEDPLFICRRMIRFASEDVGLADPNALPIALAAFDAWQKVGPPEAELALAEAAVYLASAPKSNALYLSEKAAKGEIKKSGPQPVPLHIRNAPTQMMMKLGYSRGYIYPHNYPGAWVDQEYLPNEIKNHIFYRPTQRGFEQEIRKRMERLYRAKHRKKGNKQKEGSDPKQ</sequence>
<dbReference type="PANTHER" id="PTHR13779">
    <property type="entry name" value="WERNER HELICASE-INTERACTING PROTEIN 1 FAMILY MEMBER"/>
    <property type="match status" value="1"/>
</dbReference>
<name>A0A8J6MYA7_9DELT</name>
<feature type="region of interest" description="Disordered" evidence="5">
    <location>
        <begin position="432"/>
        <end position="451"/>
    </location>
</feature>
<comment type="caution">
    <text evidence="7">The sequence shown here is derived from an EMBL/GenBank/DDBJ whole genome shotgun (WGS) entry which is preliminary data.</text>
</comment>
<dbReference type="SUPFAM" id="SSF52540">
    <property type="entry name" value="P-loop containing nucleoside triphosphate hydrolases"/>
    <property type="match status" value="1"/>
</dbReference>
<dbReference type="GO" id="GO:0017116">
    <property type="term" value="F:single-stranded DNA helicase activity"/>
    <property type="evidence" value="ECO:0007669"/>
    <property type="project" value="TreeGrafter"/>
</dbReference>
<keyword evidence="3" id="KW-0547">Nucleotide-binding</keyword>
<dbReference type="Gene3D" id="1.10.3710.10">
    <property type="entry name" value="DNA polymerase III clamp loader subunits, C-terminal domain"/>
    <property type="match status" value="1"/>
</dbReference>
<keyword evidence="4" id="KW-0067">ATP-binding</keyword>
<dbReference type="FunFam" id="1.20.272.10:FF:000001">
    <property type="entry name" value="Putative AAA family ATPase"/>
    <property type="match status" value="1"/>
</dbReference>
<dbReference type="InterPro" id="IPR008921">
    <property type="entry name" value="DNA_pol3_clamp-load_cplx_C"/>
</dbReference>
<dbReference type="Gene3D" id="3.40.50.300">
    <property type="entry name" value="P-loop containing nucleotide triphosphate hydrolases"/>
    <property type="match status" value="1"/>
</dbReference>
<evidence type="ECO:0000313" key="7">
    <source>
        <dbReference type="EMBL" id="MBC8175966.1"/>
    </source>
</evidence>
<dbReference type="SUPFAM" id="SSF48019">
    <property type="entry name" value="post-AAA+ oligomerization domain-like"/>
    <property type="match status" value="1"/>
</dbReference>
<evidence type="ECO:0000256" key="3">
    <source>
        <dbReference type="ARBA" id="ARBA00022741"/>
    </source>
</evidence>
<dbReference type="SMART" id="SM00382">
    <property type="entry name" value="AAA"/>
    <property type="match status" value="1"/>
</dbReference>
<dbReference type="Pfam" id="PF00004">
    <property type="entry name" value="AAA"/>
    <property type="match status" value="1"/>
</dbReference>
<dbReference type="FunFam" id="1.10.8.60:FF:000029">
    <property type="entry name" value="Replication-associated recombination protein A"/>
    <property type="match status" value="1"/>
</dbReference>
<dbReference type="FunFam" id="1.10.3710.10:FF:000004">
    <property type="entry name" value="Putative ATPase, AAA family"/>
    <property type="match status" value="1"/>
</dbReference>
<dbReference type="InterPro" id="IPR032423">
    <property type="entry name" value="AAA_assoc_2"/>
</dbReference>
<dbReference type="GO" id="GO:0008047">
    <property type="term" value="F:enzyme activator activity"/>
    <property type="evidence" value="ECO:0007669"/>
    <property type="project" value="TreeGrafter"/>
</dbReference>
<evidence type="ECO:0000256" key="2">
    <source>
        <dbReference type="ARBA" id="ARBA00020776"/>
    </source>
</evidence>
<dbReference type="Proteomes" id="UP000650524">
    <property type="component" value="Unassembled WGS sequence"/>
</dbReference>
<organism evidence="7 8">
    <name type="scientific">Candidatus Desulfacyla euxinica</name>
    <dbReference type="NCBI Taxonomy" id="2841693"/>
    <lineage>
        <taxon>Bacteria</taxon>
        <taxon>Deltaproteobacteria</taxon>
        <taxon>Candidatus Desulfacyla</taxon>
    </lineage>
</organism>
<feature type="compositionally biased region" description="Basic and acidic residues" evidence="5">
    <location>
        <begin position="442"/>
        <end position="451"/>
    </location>
</feature>
<dbReference type="InterPro" id="IPR051314">
    <property type="entry name" value="AAA_ATPase_RarA/MGS1/WRNIP1"/>
</dbReference>
<dbReference type="Gene3D" id="1.10.8.60">
    <property type="match status" value="1"/>
</dbReference>
<comment type="similarity">
    <text evidence="1">Belongs to the AAA ATPase family. RarA/MGS1/WRNIP1 subfamily.</text>
</comment>
<dbReference type="FunFam" id="3.40.50.300:FF:000345">
    <property type="entry name" value="AAA family ATPase"/>
    <property type="match status" value="1"/>
</dbReference>
<evidence type="ECO:0000256" key="1">
    <source>
        <dbReference type="ARBA" id="ARBA00008959"/>
    </source>
</evidence>
<gene>
    <name evidence="7" type="ORF">H8E19_01065</name>
</gene>
<dbReference type="GO" id="GO:0005524">
    <property type="term" value="F:ATP binding"/>
    <property type="evidence" value="ECO:0007669"/>
    <property type="project" value="UniProtKB-KW"/>
</dbReference>
<dbReference type="Pfam" id="PF16193">
    <property type="entry name" value="AAA_assoc_2"/>
    <property type="match status" value="1"/>
</dbReference>
<dbReference type="GO" id="GO:0003677">
    <property type="term" value="F:DNA binding"/>
    <property type="evidence" value="ECO:0007669"/>
    <property type="project" value="InterPro"/>
</dbReference>
<dbReference type="CDD" id="cd00009">
    <property type="entry name" value="AAA"/>
    <property type="match status" value="1"/>
</dbReference>
<dbReference type="Gene3D" id="1.20.272.10">
    <property type="match status" value="1"/>
</dbReference>
<dbReference type="EMBL" id="JACNJD010000061">
    <property type="protein sequence ID" value="MBC8175966.1"/>
    <property type="molecule type" value="Genomic_DNA"/>
</dbReference>